<feature type="domain" description="CdaR GGDEF-like" evidence="5">
    <location>
        <begin position="147"/>
        <end position="287"/>
    </location>
</feature>
<protein>
    <submittedName>
        <fullName evidence="6">PucR family transcriptional regulator</fullName>
    </submittedName>
</protein>
<dbReference type="InterPro" id="IPR012914">
    <property type="entry name" value="PucR_dom"/>
</dbReference>
<dbReference type="EMBL" id="CP040428">
    <property type="protein sequence ID" value="QCT19741.1"/>
    <property type="molecule type" value="Genomic_DNA"/>
</dbReference>
<accession>A0A4P8YGK7</accession>
<dbReference type="Pfam" id="PF13556">
    <property type="entry name" value="HTH_30"/>
    <property type="match status" value="1"/>
</dbReference>
<reference evidence="6 7" key="1">
    <citation type="submission" date="2019-05" db="EMBL/GenBank/DDBJ databases">
        <title>Complete genome sequence of Izhakiella calystegiae KSNA2, an endophyte isolated from beach morning glory (Calystegia soldanella).</title>
        <authorList>
            <person name="Jiang L."/>
            <person name="Jeong J.C."/>
            <person name="Kim C.Y."/>
            <person name="Kim D.H."/>
            <person name="Kim S.W."/>
            <person name="Lee j."/>
        </authorList>
    </citation>
    <scope>NUCLEOTIDE SEQUENCE [LARGE SCALE GENOMIC DNA]</scope>
    <source>
        <strain evidence="6 7">KSNA2</strain>
    </source>
</reference>
<organism evidence="6 7">
    <name type="scientific">Jejubacter calystegiae</name>
    <dbReference type="NCBI Taxonomy" id="2579935"/>
    <lineage>
        <taxon>Bacteria</taxon>
        <taxon>Pseudomonadati</taxon>
        <taxon>Pseudomonadota</taxon>
        <taxon>Gammaproteobacteria</taxon>
        <taxon>Enterobacterales</taxon>
        <taxon>Enterobacteriaceae</taxon>
        <taxon>Jejubacter</taxon>
    </lineage>
</organism>
<comment type="similarity">
    <text evidence="1">Belongs to the CdaR family.</text>
</comment>
<evidence type="ECO:0000256" key="2">
    <source>
        <dbReference type="SAM" id="Coils"/>
    </source>
</evidence>
<evidence type="ECO:0000259" key="4">
    <source>
        <dbReference type="Pfam" id="PF13556"/>
    </source>
</evidence>
<dbReference type="KEGG" id="izh:FEM41_08785"/>
<feature type="domain" description="PucR C-terminal helix-turn-helix" evidence="4">
    <location>
        <begin position="340"/>
        <end position="398"/>
    </location>
</feature>
<dbReference type="PANTHER" id="PTHR33744:SF1">
    <property type="entry name" value="DNA-BINDING TRANSCRIPTIONAL ACTIVATOR ADER"/>
    <property type="match status" value="1"/>
</dbReference>
<dbReference type="Pfam" id="PF17853">
    <property type="entry name" value="GGDEF_2"/>
    <property type="match status" value="1"/>
</dbReference>
<gene>
    <name evidence="6" type="ORF">FEM41_08785</name>
</gene>
<evidence type="ECO:0000256" key="1">
    <source>
        <dbReference type="ARBA" id="ARBA00006754"/>
    </source>
</evidence>
<keyword evidence="7" id="KW-1185">Reference proteome</keyword>
<keyword evidence="2" id="KW-0175">Coiled coil</keyword>
<name>A0A4P8YGK7_9ENTR</name>
<dbReference type="RefSeq" id="WP_138095618.1">
    <property type="nucleotide sequence ID" value="NZ_CP040428.1"/>
</dbReference>
<dbReference type="InterPro" id="IPR009057">
    <property type="entry name" value="Homeodomain-like_sf"/>
</dbReference>
<dbReference type="PANTHER" id="PTHR33744">
    <property type="entry name" value="CARBOHYDRATE DIACID REGULATOR"/>
    <property type="match status" value="1"/>
</dbReference>
<dbReference type="Gene3D" id="1.10.10.2840">
    <property type="entry name" value="PucR C-terminal helix-turn-helix domain"/>
    <property type="match status" value="1"/>
</dbReference>
<evidence type="ECO:0000313" key="6">
    <source>
        <dbReference type="EMBL" id="QCT19741.1"/>
    </source>
</evidence>
<sequence>MSMTIGDILALEGLGAMRPRAGEHSLHAPVRWYYVAENEGIADWVMGGELVFVTGINHPRDETNLLQLLREGRERGIAGMVVLTGPDFIRAIPPAAIALANTLNIALIEQPYQLKMVIVTELIATALVRRDQLERSRRDMLLQLLTGDYPDVEIIRQRARSQNLDLSLPLRVVAFRLTGAVALFRDLPGEAAEAHLQQARQLASQRLQVLLGQLDNPFPLLVTGQMFIMLLPEPGLSRHKQRLQQWLQEGAEDSREPLALLCGASSAVSDLSHWSNALAEARRALDVAAGLAPRQRLCDYDQLGVIKLLSAVGDRALLADFARDTLGRLIEPARRSPYLLVETLEALIQENGNALRAAERLSIHRNTLHQRLQRIEQQSGHTLDDPQFRLDAAVALLIWRMSQTNLQES</sequence>
<dbReference type="InterPro" id="IPR025736">
    <property type="entry name" value="PucR_C-HTH_dom"/>
</dbReference>
<dbReference type="InterPro" id="IPR041522">
    <property type="entry name" value="CdaR_GGDEF"/>
</dbReference>
<dbReference type="Pfam" id="PF07905">
    <property type="entry name" value="PucR"/>
    <property type="match status" value="1"/>
</dbReference>
<dbReference type="SUPFAM" id="SSF46689">
    <property type="entry name" value="Homeodomain-like"/>
    <property type="match status" value="1"/>
</dbReference>
<dbReference type="OrthoDB" id="9792148at2"/>
<dbReference type="Proteomes" id="UP000302163">
    <property type="component" value="Chromosome"/>
</dbReference>
<evidence type="ECO:0000259" key="5">
    <source>
        <dbReference type="Pfam" id="PF17853"/>
    </source>
</evidence>
<feature type="domain" description="Purine catabolism PurC-like" evidence="3">
    <location>
        <begin position="7"/>
        <end position="126"/>
    </location>
</feature>
<feature type="coiled-coil region" evidence="2">
    <location>
        <begin position="341"/>
        <end position="378"/>
    </location>
</feature>
<proteinExistence type="inferred from homology"/>
<evidence type="ECO:0000313" key="7">
    <source>
        <dbReference type="Proteomes" id="UP000302163"/>
    </source>
</evidence>
<dbReference type="InterPro" id="IPR042070">
    <property type="entry name" value="PucR_C-HTH_sf"/>
</dbReference>
<dbReference type="AlphaFoldDB" id="A0A4P8YGK7"/>
<evidence type="ECO:0000259" key="3">
    <source>
        <dbReference type="Pfam" id="PF07905"/>
    </source>
</evidence>
<dbReference type="InterPro" id="IPR051448">
    <property type="entry name" value="CdaR-like_regulators"/>
</dbReference>